<protein>
    <submittedName>
        <fullName evidence="2">Uncharacterized protein</fullName>
    </submittedName>
</protein>
<name>A0A7U2EU42_PHANO</name>
<dbReference type="Proteomes" id="UP000663193">
    <property type="component" value="Chromosome 3"/>
</dbReference>
<dbReference type="AlphaFoldDB" id="A0A7U2EU42"/>
<keyword evidence="3" id="KW-1185">Reference proteome</keyword>
<organism evidence="2 3">
    <name type="scientific">Phaeosphaeria nodorum (strain SN15 / ATCC MYA-4574 / FGSC 10173)</name>
    <name type="common">Glume blotch fungus</name>
    <name type="synonym">Parastagonospora nodorum</name>
    <dbReference type="NCBI Taxonomy" id="321614"/>
    <lineage>
        <taxon>Eukaryota</taxon>
        <taxon>Fungi</taxon>
        <taxon>Dikarya</taxon>
        <taxon>Ascomycota</taxon>
        <taxon>Pezizomycotina</taxon>
        <taxon>Dothideomycetes</taxon>
        <taxon>Pleosporomycetidae</taxon>
        <taxon>Pleosporales</taxon>
        <taxon>Pleosporineae</taxon>
        <taxon>Phaeosphaeriaceae</taxon>
        <taxon>Parastagonospora</taxon>
    </lineage>
</organism>
<reference evidence="3" key="1">
    <citation type="journal article" date="2021" name="BMC Genomics">
        <title>Chromosome-level genome assembly and manually-curated proteome of model necrotroph Parastagonospora nodorum Sn15 reveals a genome-wide trove of candidate effector homologs, and redundancy of virulence-related functions within an accessory chromosome.</title>
        <authorList>
            <person name="Bertazzoni S."/>
            <person name="Jones D.A.B."/>
            <person name="Phan H.T."/>
            <person name="Tan K.-C."/>
            <person name="Hane J.K."/>
        </authorList>
    </citation>
    <scope>NUCLEOTIDE SEQUENCE [LARGE SCALE GENOMIC DNA]</scope>
    <source>
        <strain evidence="3">SN15 / ATCC MYA-4574 / FGSC 10173)</strain>
    </source>
</reference>
<feature type="region of interest" description="Disordered" evidence="1">
    <location>
        <begin position="1"/>
        <end position="22"/>
    </location>
</feature>
<dbReference type="VEuPathDB" id="FungiDB:JI435_403360"/>
<proteinExistence type="predicted"/>
<evidence type="ECO:0000313" key="2">
    <source>
        <dbReference type="EMBL" id="QRC93116.1"/>
    </source>
</evidence>
<dbReference type="EMBL" id="CP069025">
    <property type="protein sequence ID" value="QRC93116.1"/>
    <property type="molecule type" value="Genomic_DNA"/>
</dbReference>
<evidence type="ECO:0000313" key="3">
    <source>
        <dbReference type="Proteomes" id="UP000663193"/>
    </source>
</evidence>
<sequence length="50" mass="5533">MAQRPFCPRHPSIGSSDSESLGVQGNTLQETQICFSILCCDVVGRLDWHL</sequence>
<gene>
    <name evidence="2" type="ORF">JI435_403360</name>
</gene>
<feature type="compositionally biased region" description="Polar residues" evidence="1">
    <location>
        <begin position="13"/>
        <end position="22"/>
    </location>
</feature>
<evidence type="ECO:0000256" key="1">
    <source>
        <dbReference type="SAM" id="MobiDB-lite"/>
    </source>
</evidence>
<accession>A0A7U2EU42</accession>